<proteinExistence type="predicted"/>
<organism evidence="1">
    <name type="scientific">Setaria italica</name>
    <name type="common">Foxtail millet</name>
    <name type="synonym">Panicum italicum</name>
    <dbReference type="NCBI Taxonomy" id="4555"/>
    <lineage>
        <taxon>Eukaryota</taxon>
        <taxon>Viridiplantae</taxon>
        <taxon>Streptophyta</taxon>
        <taxon>Embryophyta</taxon>
        <taxon>Tracheophyta</taxon>
        <taxon>Spermatophyta</taxon>
        <taxon>Magnoliopsida</taxon>
        <taxon>Liliopsida</taxon>
        <taxon>Poales</taxon>
        <taxon>Poaceae</taxon>
        <taxon>PACMAD clade</taxon>
        <taxon>Panicoideae</taxon>
        <taxon>Panicodae</taxon>
        <taxon>Paniceae</taxon>
        <taxon>Cenchrinae</taxon>
        <taxon>Setaria</taxon>
    </lineage>
</organism>
<gene>
    <name evidence="1" type="ORF">SETIT_9G140400v2</name>
</gene>
<evidence type="ECO:0000313" key="1">
    <source>
        <dbReference type="EMBL" id="RCV41496.1"/>
    </source>
</evidence>
<name>A0A368SGD7_SETIT</name>
<dbReference type="EMBL" id="CM003536">
    <property type="protein sequence ID" value="RCV41496.1"/>
    <property type="molecule type" value="Genomic_DNA"/>
</dbReference>
<protein>
    <submittedName>
        <fullName evidence="1">Uncharacterized protein</fullName>
    </submittedName>
</protein>
<dbReference type="AlphaFoldDB" id="A0A368SGD7"/>
<accession>A0A368SGD7</accession>
<sequence>MVDLVPVGPLSILMAYGYFGVEVFPSTTAASLERSSTFGAPIKESWDVLEDEELVEYTQTICRDPGRKLELTYLVIPSAIEATVQVRLKLKDLGSRSRAVYDEDAVIHLVWNVSFSTEFSIVVWFHRGQWEYLIMVMGTRGVRNPSCLHSTLQLMMHIIISQHTTSRCMVLLPDGSIAERLMRRRRTQFAQLNVLHQPADWPGTSSNRVLQSLISDKPFESISLVQSRTSQTDDWLQANNT</sequence>
<reference evidence="1" key="1">
    <citation type="journal article" date="2012" name="Nat. Biotechnol.">
        <title>Reference genome sequence of the model plant Setaria.</title>
        <authorList>
            <person name="Bennetzen J.L."/>
            <person name="Schmutz J."/>
            <person name="Wang H."/>
            <person name="Percifield R."/>
            <person name="Hawkins J."/>
            <person name="Pontaroli A.C."/>
            <person name="Estep M."/>
            <person name="Feng L."/>
            <person name="Vaughn J.N."/>
            <person name="Grimwood J."/>
            <person name="Jenkins J."/>
            <person name="Barry K."/>
            <person name="Lindquist E."/>
            <person name="Hellsten U."/>
            <person name="Deshpande S."/>
            <person name="Wang X."/>
            <person name="Wu X."/>
            <person name="Mitros T."/>
            <person name="Triplett J."/>
            <person name="Yang X."/>
            <person name="Ye C.Y."/>
            <person name="Mauro-Herrera M."/>
            <person name="Wang L."/>
            <person name="Li P."/>
            <person name="Sharma M."/>
            <person name="Sharma R."/>
            <person name="Ronald P.C."/>
            <person name="Panaud O."/>
            <person name="Kellogg E.A."/>
            <person name="Brutnell T.P."/>
            <person name="Doust A.N."/>
            <person name="Tuskan G.A."/>
            <person name="Rokhsar D."/>
            <person name="Devos K.M."/>
        </authorList>
    </citation>
    <scope>NUCLEOTIDE SEQUENCE [LARGE SCALE GENOMIC DNA]</scope>
    <source>
        <strain evidence="1">Yugu1</strain>
    </source>
</reference>
<reference evidence="1" key="2">
    <citation type="submission" date="2015-07" db="EMBL/GenBank/DDBJ databases">
        <authorList>
            <person name="Noorani M."/>
        </authorList>
    </citation>
    <scope>NUCLEOTIDE SEQUENCE</scope>
    <source>
        <strain evidence="1">Yugu1</strain>
    </source>
</reference>